<feature type="region of interest" description="Disordered" evidence="4">
    <location>
        <begin position="570"/>
        <end position="593"/>
    </location>
</feature>
<dbReference type="Gene3D" id="1.25.40.1040">
    <property type="match status" value="1"/>
</dbReference>
<dbReference type="Pfam" id="PF12569">
    <property type="entry name" value="NatA_aux_su"/>
    <property type="match status" value="2"/>
</dbReference>
<evidence type="ECO:0000313" key="5">
    <source>
        <dbReference type="EMBL" id="WFD24065.1"/>
    </source>
</evidence>
<dbReference type="InterPro" id="IPR013105">
    <property type="entry name" value="TPR_2"/>
</dbReference>
<evidence type="ECO:0000256" key="1">
    <source>
        <dbReference type="ARBA" id="ARBA00022737"/>
    </source>
</evidence>
<evidence type="ECO:0000256" key="4">
    <source>
        <dbReference type="SAM" id="MobiDB-lite"/>
    </source>
</evidence>
<evidence type="ECO:0000256" key="2">
    <source>
        <dbReference type="ARBA" id="ARBA00022803"/>
    </source>
</evidence>
<dbReference type="Pfam" id="PF07719">
    <property type="entry name" value="TPR_2"/>
    <property type="match status" value="1"/>
</dbReference>
<evidence type="ECO:0000256" key="3">
    <source>
        <dbReference type="PROSITE-ProRule" id="PRU00339"/>
    </source>
</evidence>
<dbReference type="Gene3D" id="1.25.40.1010">
    <property type="match status" value="1"/>
</dbReference>
<accession>A0AAF0EG90</accession>
<sequence length="800" mass="90458">MPPKKVQLSTRERVLFARLIQEYENRKYKPALKTADAILSKVPEHGETLAIKGLVLFTLQQREEGLKLAKLGVRHDLTSFISWHALGIVYRMDRNYEESLKCYAQALRIEGGNLNLVRESGFMQLQLRNYAPLIDARLVILRTQPHLRTNWVALAIAHDLAGNQAQAARILAAYEDLSRDVPKRNYEFNEVVLYHASLLEQMGEADQVLQLLEAQKARIVDEPAAEQLKARALQKAGRTQEAVDAWRKLLDRNPDNKHLIASYLELAADSEEARLNELLTLQASFPKSAAMRRMALHMAQGDAFTEHARDYLERALVKNVPSLFSDIKSLYQQPGKQAAIEELVEAFRLRWDPHQDEAANEPPSSYLFAMYYLVHHYSYTGRPDLALTYVDSILKHTPTMPELHMTRARVLKRAGAYKAAADAMQEARHLDGQDRYLNTKAAKYLLRINEVDEATRVLKLFTRPDVPDPVADLVEMQAIGFLVEAAEAHERRGEYALALKRFHQVDKTVQDIYDDQLDFHSYCLRKQTLRAYVRTIRFEDHVFATRDYVRAAKGAVALYVKLHDDPHREKPVPTKVDVPTELDENTPLPDMDPKGEVLLATDTPLDVAHHFLRKLQLFAPQDIQTWLCTFEVALRQRKWLLALRALSLASRLDASHPELHVQLIRFRQALDAEEALPEATAKALASLQRDMPVLAMPPSVLQTEYLQRHGSASAAHVLGAARGLYAVHGDAQAPEAAELVFSLLKQATVPLRILEQAHAFVQQLASHATLPPTLSSTTFAQGAHARWAHADAFRPPMPSA</sequence>
<dbReference type="InterPro" id="IPR011990">
    <property type="entry name" value="TPR-like_helical_dom_sf"/>
</dbReference>
<dbReference type="InterPro" id="IPR019734">
    <property type="entry name" value="TPR_rpt"/>
</dbReference>
<organism evidence="5 6">
    <name type="scientific">Malassezia equina</name>
    <dbReference type="NCBI Taxonomy" id="1381935"/>
    <lineage>
        <taxon>Eukaryota</taxon>
        <taxon>Fungi</taxon>
        <taxon>Dikarya</taxon>
        <taxon>Basidiomycota</taxon>
        <taxon>Ustilaginomycotina</taxon>
        <taxon>Malasseziomycetes</taxon>
        <taxon>Malasseziales</taxon>
        <taxon>Malasseziaceae</taxon>
        <taxon>Malassezia</taxon>
    </lineage>
</organism>
<dbReference type="PANTHER" id="PTHR22767:SF2">
    <property type="entry name" value="N(ALPHA)-ACETYLTRANSFERASE 15_16, ISOFORM A"/>
    <property type="match status" value="1"/>
</dbReference>
<dbReference type="EMBL" id="CP119904">
    <property type="protein sequence ID" value="WFD24065.1"/>
    <property type="molecule type" value="Genomic_DNA"/>
</dbReference>
<dbReference type="SUPFAM" id="SSF48452">
    <property type="entry name" value="TPR-like"/>
    <property type="match status" value="1"/>
</dbReference>
<evidence type="ECO:0000313" key="6">
    <source>
        <dbReference type="Proteomes" id="UP001214415"/>
    </source>
</evidence>
<protein>
    <recommendedName>
        <fullName evidence="7">N-alpha-acetyltransferase 16, NatA auxiliary subunit</fullName>
    </recommendedName>
</protein>
<feature type="repeat" description="TPR" evidence="3">
    <location>
        <begin position="80"/>
        <end position="113"/>
    </location>
</feature>
<dbReference type="SMART" id="SM00028">
    <property type="entry name" value="TPR"/>
    <property type="match status" value="3"/>
</dbReference>
<proteinExistence type="predicted"/>
<dbReference type="InterPro" id="IPR021183">
    <property type="entry name" value="NatA_aux_su"/>
</dbReference>
<gene>
    <name evidence="5" type="ORF">MEQU1_002762</name>
</gene>
<evidence type="ECO:0008006" key="7">
    <source>
        <dbReference type="Google" id="ProtNLM"/>
    </source>
</evidence>
<name>A0AAF0EG90_9BASI</name>
<dbReference type="PIRSF" id="PIRSF000422">
    <property type="entry name" value="N-terminal-AcTrfase-A_aux_su"/>
    <property type="match status" value="1"/>
</dbReference>
<dbReference type="PROSITE" id="PS50005">
    <property type="entry name" value="TPR"/>
    <property type="match status" value="1"/>
</dbReference>
<dbReference type="PANTHER" id="PTHR22767">
    <property type="entry name" value="N-TERMINAL ACETYLTRANSFERASE-RELATED"/>
    <property type="match status" value="1"/>
</dbReference>
<dbReference type="AlphaFoldDB" id="A0AAF0EG90"/>
<reference evidence="5" key="1">
    <citation type="submission" date="2023-03" db="EMBL/GenBank/DDBJ databases">
        <title>Mating type loci evolution in Malassezia.</title>
        <authorList>
            <person name="Coelho M.A."/>
        </authorList>
    </citation>
    <scope>NUCLEOTIDE SEQUENCE</scope>
    <source>
        <strain evidence="5">CBS 12830</strain>
    </source>
</reference>
<dbReference type="Proteomes" id="UP001214415">
    <property type="component" value="Chromosome 5"/>
</dbReference>
<dbReference type="GO" id="GO:0031415">
    <property type="term" value="C:NatA complex"/>
    <property type="evidence" value="ECO:0007669"/>
    <property type="project" value="TreeGrafter"/>
</dbReference>
<keyword evidence="2 3" id="KW-0802">TPR repeat</keyword>
<keyword evidence="6" id="KW-1185">Reference proteome</keyword>
<keyword evidence="1" id="KW-0677">Repeat</keyword>